<gene>
    <name evidence="1" type="ORF">SAMN02982919_00720</name>
</gene>
<reference evidence="1 2" key="1">
    <citation type="submission" date="2016-10" db="EMBL/GenBank/DDBJ databases">
        <authorList>
            <person name="de Groot N.N."/>
        </authorList>
    </citation>
    <scope>NUCLEOTIDE SEQUENCE [LARGE SCALE GENOMIC DNA]</scope>
    <source>
        <strain evidence="1 2">ATCC 35958</strain>
    </source>
</reference>
<dbReference type="Proteomes" id="UP000199766">
    <property type="component" value="Unassembled WGS sequence"/>
</dbReference>
<proteinExistence type="predicted"/>
<evidence type="ECO:0000313" key="1">
    <source>
        <dbReference type="EMBL" id="SEQ45203.1"/>
    </source>
</evidence>
<protein>
    <submittedName>
        <fullName evidence="1">Uncharacterized protein</fullName>
    </submittedName>
</protein>
<name>A0A1H9G584_9BURK</name>
<keyword evidence="2" id="KW-1185">Reference proteome</keyword>
<dbReference type="EMBL" id="FOGD01000001">
    <property type="protein sequence ID" value="SEQ45203.1"/>
    <property type="molecule type" value="Genomic_DNA"/>
</dbReference>
<dbReference type="STRING" id="180197.SAMN02982919_00720"/>
<dbReference type="AlphaFoldDB" id="A0A1H9G584"/>
<sequence length="256" mass="27686">MAIDPDYYLIGFRRAEVFQLLRQHGLDLESRVAKQPSEPTVPERHIPDWAKACAGVRRFTLCEAAAAIAGIPPMGETGAIPDEVWPIFGPIQTGLKQAADDGYLLPTGMEMDGRGHGLEKSLAFDAQDLKQWAEAHGYWWPIPLPPALDPAIGATPAPVPSKATVPTMAPVPSPAPDVAPPTPDIDPADLPEELDAANMAFRAVFNGYGNPADTFRNRLIEYLNVNFPALGIPAIERIATVANPDKARGRPVKFKE</sequence>
<evidence type="ECO:0000313" key="2">
    <source>
        <dbReference type="Proteomes" id="UP000199766"/>
    </source>
</evidence>
<organism evidence="1 2">
    <name type="scientific">Giesbergeria anulus</name>
    <dbReference type="NCBI Taxonomy" id="180197"/>
    <lineage>
        <taxon>Bacteria</taxon>
        <taxon>Pseudomonadati</taxon>
        <taxon>Pseudomonadota</taxon>
        <taxon>Betaproteobacteria</taxon>
        <taxon>Burkholderiales</taxon>
        <taxon>Comamonadaceae</taxon>
        <taxon>Giesbergeria</taxon>
    </lineage>
</organism>
<accession>A0A1H9G584</accession>